<dbReference type="SUPFAM" id="SSF52402">
    <property type="entry name" value="Adenine nucleotide alpha hydrolases-like"/>
    <property type="match status" value="1"/>
</dbReference>
<dbReference type="EMBL" id="SLWM01000029">
    <property type="protein sequence ID" value="TCO11724.1"/>
    <property type="molecule type" value="Genomic_DNA"/>
</dbReference>
<feature type="non-terminal residue" evidence="3">
    <location>
        <position position="126"/>
    </location>
</feature>
<dbReference type="InterPro" id="IPR014729">
    <property type="entry name" value="Rossmann-like_a/b/a_fold"/>
</dbReference>
<dbReference type="Gene3D" id="3.40.50.620">
    <property type="entry name" value="HUPs"/>
    <property type="match status" value="1"/>
</dbReference>
<dbReference type="InterPro" id="IPR006016">
    <property type="entry name" value="UspA"/>
</dbReference>
<gene>
    <name evidence="3" type="ORF">EV644_12993</name>
</gene>
<evidence type="ECO:0000313" key="4">
    <source>
        <dbReference type="Proteomes" id="UP000295818"/>
    </source>
</evidence>
<protein>
    <submittedName>
        <fullName evidence="3">Nucleotide-binding universal stress UspA family protein</fullName>
    </submittedName>
</protein>
<accession>A0ABY2BAR6</accession>
<dbReference type="RefSeq" id="WP_158293076.1">
    <property type="nucleotide sequence ID" value="NZ_SLWM01000029.1"/>
</dbReference>
<dbReference type="PRINTS" id="PR01438">
    <property type="entry name" value="UNVRSLSTRESS"/>
</dbReference>
<dbReference type="Proteomes" id="UP000295818">
    <property type="component" value="Unassembled WGS sequence"/>
</dbReference>
<dbReference type="CDD" id="cd00293">
    <property type="entry name" value="USP-like"/>
    <property type="match status" value="1"/>
</dbReference>
<comment type="caution">
    <text evidence="3">The sequence shown here is derived from an EMBL/GenBank/DDBJ whole genome shotgun (WGS) entry which is preliminary data.</text>
</comment>
<keyword evidence="4" id="KW-1185">Reference proteome</keyword>
<evidence type="ECO:0000259" key="2">
    <source>
        <dbReference type="Pfam" id="PF00582"/>
    </source>
</evidence>
<dbReference type="InterPro" id="IPR006015">
    <property type="entry name" value="Universal_stress_UspA"/>
</dbReference>
<dbReference type="Pfam" id="PF00582">
    <property type="entry name" value="Usp"/>
    <property type="match status" value="1"/>
</dbReference>
<reference evidence="3 4" key="1">
    <citation type="journal article" date="2015" name="Stand. Genomic Sci.">
        <title>Genomic Encyclopedia of Bacterial and Archaeal Type Strains, Phase III: the genomes of soil and plant-associated and newly described type strains.</title>
        <authorList>
            <person name="Whitman W.B."/>
            <person name="Woyke T."/>
            <person name="Klenk H.P."/>
            <person name="Zhou Y."/>
            <person name="Lilburn T.G."/>
            <person name="Beck B.J."/>
            <person name="De Vos P."/>
            <person name="Vandamme P."/>
            <person name="Eisen J.A."/>
            <person name="Garrity G."/>
            <person name="Hugenholtz P."/>
            <person name="Kyrpides N.C."/>
        </authorList>
    </citation>
    <scope>NUCLEOTIDE SEQUENCE [LARGE SCALE GENOMIC DNA]</scope>
    <source>
        <strain evidence="3 4">VKM Ac-2538</strain>
    </source>
</reference>
<organism evidence="3 4">
    <name type="scientific">Kribbella orskensis</name>
    <dbReference type="NCBI Taxonomy" id="2512216"/>
    <lineage>
        <taxon>Bacteria</taxon>
        <taxon>Bacillati</taxon>
        <taxon>Actinomycetota</taxon>
        <taxon>Actinomycetes</taxon>
        <taxon>Propionibacteriales</taxon>
        <taxon>Kribbellaceae</taxon>
        <taxon>Kribbella</taxon>
    </lineage>
</organism>
<evidence type="ECO:0000256" key="1">
    <source>
        <dbReference type="ARBA" id="ARBA00008791"/>
    </source>
</evidence>
<proteinExistence type="inferred from homology"/>
<comment type="similarity">
    <text evidence="1">Belongs to the universal stress protein A family.</text>
</comment>
<name>A0ABY2BAR6_9ACTN</name>
<evidence type="ECO:0000313" key="3">
    <source>
        <dbReference type="EMBL" id="TCO11724.1"/>
    </source>
</evidence>
<feature type="domain" description="UspA" evidence="2">
    <location>
        <begin position="8"/>
        <end position="125"/>
    </location>
</feature>
<sequence>MCAHHRPTIVVGIDGSRDGLLALDWAVELAARRRWAVRAIYVLAETRQAQPLPAAAGMDDGTEVLEDAADELERLGFTDATLDLRLGHPAEILLAAATDAALLVTGRRGAGGFDELVVGSVSQVCA</sequence>